<dbReference type="OrthoDB" id="5875066at2759"/>
<dbReference type="KEGG" id="crq:GCK72_007763"/>
<dbReference type="InParanoid" id="E3M9P3"/>
<dbReference type="Proteomes" id="UP000008281">
    <property type="component" value="Unassembled WGS sequence"/>
</dbReference>
<evidence type="ECO:0000313" key="3">
    <source>
        <dbReference type="Proteomes" id="UP000008281"/>
    </source>
</evidence>
<dbReference type="GeneID" id="9804907"/>
<gene>
    <name evidence="2" type="ORF">CRE_14707</name>
</gene>
<dbReference type="HOGENOM" id="CLU_157470_0_0_1"/>
<evidence type="ECO:0000313" key="2">
    <source>
        <dbReference type="EMBL" id="EFO96378.1"/>
    </source>
</evidence>
<dbReference type="EMBL" id="DS268430">
    <property type="protein sequence ID" value="EFO96378.1"/>
    <property type="molecule type" value="Genomic_DNA"/>
</dbReference>
<reference evidence="2" key="1">
    <citation type="submission" date="2007-07" db="EMBL/GenBank/DDBJ databases">
        <title>PCAP assembly of the Caenorhabditis remanei genome.</title>
        <authorList>
            <consortium name="The Caenorhabditis remanei Sequencing Consortium"/>
            <person name="Wilson R.K."/>
        </authorList>
    </citation>
    <scope>NUCLEOTIDE SEQUENCE [LARGE SCALE GENOMIC DNA]</scope>
    <source>
        <strain evidence="2">PB4641</strain>
    </source>
</reference>
<dbReference type="CTD" id="9804907"/>
<keyword evidence="1" id="KW-0812">Transmembrane</keyword>
<organism evidence="3">
    <name type="scientific">Caenorhabditis remanei</name>
    <name type="common">Caenorhabditis vulgaris</name>
    <dbReference type="NCBI Taxonomy" id="31234"/>
    <lineage>
        <taxon>Eukaryota</taxon>
        <taxon>Metazoa</taxon>
        <taxon>Ecdysozoa</taxon>
        <taxon>Nematoda</taxon>
        <taxon>Chromadorea</taxon>
        <taxon>Rhabditida</taxon>
        <taxon>Rhabditina</taxon>
        <taxon>Rhabditomorpha</taxon>
        <taxon>Rhabditoidea</taxon>
        <taxon>Rhabditidae</taxon>
        <taxon>Peloderinae</taxon>
        <taxon>Caenorhabditis</taxon>
    </lineage>
</organism>
<feature type="transmembrane region" description="Helical" evidence="1">
    <location>
        <begin position="91"/>
        <end position="117"/>
    </location>
</feature>
<keyword evidence="3" id="KW-1185">Reference proteome</keyword>
<dbReference type="RefSeq" id="XP_003107320.2">
    <property type="nucleotide sequence ID" value="XM_003107272.2"/>
</dbReference>
<dbReference type="AlphaFoldDB" id="E3M9P3"/>
<evidence type="ECO:0000256" key="1">
    <source>
        <dbReference type="SAM" id="Phobius"/>
    </source>
</evidence>
<name>E3M9P3_CAERE</name>
<keyword evidence="1" id="KW-0472">Membrane</keyword>
<protein>
    <submittedName>
        <fullName evidence="2">Uncharacterized protein</fullName>
    </submittedName>
</protein>
<proteinExistence type="predicted"/>
<accession>E3M9P3</accession>
<sequence>MVQMTRQNVDKMTGEELMARWRKMTPGDITNAMEEYRTSAGINRVQNDHYYEVGCTYYFDTSDYSQGKKSTAGYKFCCEMLNYCMWYNQSWFHWLMGVIAFLVLVTCICISVCCCCCNGRNGSGKDLEEESEKEKIEK</sequence>
<keyword evidence="1" id="KW-1133">Transmembrane helix</keyword>